<evidence type="ECO:0000313" key="1">
    <source>
        <dbReference type="EMBL" id="UXP31528.1"/>
    </source>
</evidence>
<dbReference type="RefSeq" id="WP_262308967.1">
    <property type="nucleotide sequence ID" value="NZ_CP106679.1"/>
</dbReference>
<reference evidence="1" key="1">
    <citation type="submission" date="2022-09" db="EMBL/GenBank/DDBJ databases">
        <title>Comparative genomics and taxonomic characterization of three novel marine species of genus Reichenbachiella exhibiting antioxidant and polysaccharide degradation activities.</title>
        <authorList>
            <person name="Muhammad N."/>
            <person name="Lee Y.-J."/>
            <person name="Ko J."/>
            <person name="Kim S.-G."/>
        </authorList>
    </citation>
    <scope>NUCLEOTIDE SEQUENCE</scope>
    <source>
        <strain evidence="1">BKB1-1</strain>
    </source>
</reference>
<name>A0ABY6CQA2_9BACT</name>
<gene>
    <name evidence="1" type="ORF">N6H18_14345</name>
</gene>
<organism evidence="1 2">
    <name type="scientific">Reichenbachiella agarivorans</name>
    <dbReference type="NCBI Taxonomy" id="2979464"/>
    <lineage>
        <taxon>Bacteria</taxon>
        <taxon>Pseudomonadati</taxon>
        <taxon>Bacteroidota</taxon>
        <taxon>Cytophagia</taxon>
        <taxon>Cytophagales</taxon>
        <taxon>Reichenbachiellaceae</taxon>
        <taxon>Reichenbachiella</taxon>
    </lineage>
</organism>
<dbReference type="Pfam" id="PF04338">
    <property type="entry name" value="DUF481"/>
    <property type="match status" value="1"/>
</dbReference>
<dbReference type="Proteomes" id="UP001065174">
    <property type="component" value="Chromosome"/>
</dbReference>
<keyword evidence="2" id="KW-1185">Reference proteome</keyword>
<dbReference type="InterPro" id="IPR007433">
    <property type="entry name" value="DUF481"/>
</dbReference>
<dbReference type="EMBL" id="CP106679">
    <property type="protein sequence ID" value="UXP31528.1"/>
    <property type="molecule type" value="Genomic_DNA"/>
</dbReference>
<accession>A0ABY6CQA2</accession>
<protein>
    <submittedName>
        <fullName evidence="1">DUF481 domain-containing protein</fullName>
    </submittedName>
</protein>
<proteinExistence type="predicted"/>
<sequence>MKNGHQLTGEIKSMEYGVLKVKTDYSDSDFAVKWEEVVGLKSSTTFIIMLTTKFRLRGSLGIDPSNPSYLIISPTDGSKMFAKSQNIVYLKSSEDNFWDRFSANLDGGYTITKASNSRQLSVNGSVSYVNTKIQTDIYFSFLYNTVRDTANTISTLRNNYGYNFKYFLNKSWFVMGTSDYLQSEEQNLALRNTVQVGIGKLLLRNHLLFLNSAVGVASNREKFISDSNDDDHTMEAFADVELNGFGFKDFTITSKLQAFPSLSNNKRIRSIFSFSIKYDLPLDFYVGFNTNLNFDNQPGENVSEYDYVIQTTIGWKL</sequence>
<evidence type="ECO:0000313" key="2">
    <source>
        <dbReference type="Proteomes" id="UP001065174"/>
    </source>
</evidence>